<organism evidence="2 3">
    <name type="scientific">Hymenobacter elongatus</name>
    <dbReference type="NCBI Taxonomy" id="877208"/>
    <lineage>
        <taxon>Bacteria</taxon>
        <taxon>Pseudomonadati</taxon>
        <taxon>Bacteroidota</taxon>
        <taxon>Cytophagia</taxon>
        <taxon>Cytophagales</taxon>
        <taxon>Hymenobacteraceae</taxon>
        <taxon>Hymenobacter</taxon>
    </lineage>
</organism>
<feature type="transmembrane region" description="Helical" evidence="1">
    <location>
        <begin position="77"/>
        <end position="99"/>
    </location>
</feature>
<evidence type="ECO:0000256" key="1">
    <source>
        <dbReference type="SAM" id="Phobius"/>
    </source>
</evidence>
<feature type="transmembrane region" description="Helical" evidence="1">
    <location>
        <begin position="12"/>
        <end position="38"/>
    </location>
</feature>
<proteinExistence type="predicted"/>
<accession>A0A4Z0PPA5</accession>
<reference evidence="2 3" key="1">
    <citation type="submission" date="2019-04" db="EMBL/GenBank/DDBJ databases">
        <authorList>
            <person name="Feng G."/>
            <person name="Zhang J."/>
            <person name="Zhu H."/>
        </authorList>
    </citation>
    <scope>NUCLEOTIDE SEQUENCE [LARGE SCALE GENOMIC DNA]</scope>
    <source>
        <strain evidence="2 3">JCM 17223</strain>
    </source>
</reference>
<keyword evidence="1" id="KW-0472">Membrane</keyword>
<dbReference type="OrthoDB" id="2868029at2"/>
<feature type="transmembrane region" description="Helical" evidence="1">
    <location>
        <begin position="50"/>
        <end position="71"/>
    </location>
</feature>
<sequence length="140" mass="15029">MKLLFSERLAATILLVIFALVVLFHGLVITGIIPFGIVWGGRLQTHSQMLVFETVSIALNALMFGVVAVWVGHWKAAVGAGVLRGALWLMAGLFLLNTVGNLLSTNAVEKAVFTPMTLLLALFSLRLALGPRPVVPVARL</sequence>
<dbReference type="Proteomes" id="UP000297739">
    <property type="component" value="Unassembled WGS sequence"/>
</dbReference>
<keyword evidence="1" id="KW-1133">Transmembrane helix</keyword>
<dbReference type="RefSeq" id="WP_135496730.1">
    <property type="nucleotide sequence ID" value="NZ_SRLD01000007.1"/>
</dbReference>
<evidence type="ECO:0000313" key="2">
    <source>
        <dbReference type="EMBL" id="TGE18368.1"/>
    </source>
</evidence>
<dbReference type="AlphaFoldDB" id="A0A4Z0PPA5"/>
<evidence type="ECO:0000313" key="3">
    <source>
        <dbReference type="Proteomes" id="UP000297739"/>
    </source>
</evidence>
<gene>
    <name evidence="2" type="ORF">E5J99_05560</name>
</gene>
<protein>
    <submittedName>
        <fullName evidence="2">Uncharacterized protein</fullName>
    </submittedName>
</protein>
<dbReference type="EMBL" id="SRLD01000007">
    <property type="protein sequence ID" value="TGE18368.1"/>
    <property type="molecule type" value="Genomic_DNA"/>
</dbReference>
<keyword evidence="1" id="KW-0812">Transmembrane</keyword>
<feature type="transmembrane region" description="Helical" evidence="1">
    <location>
        <begin position="111"/>
        <end position="129"/>
    </location>
</feature>
<name>A0A4Z0PPA5_9BACT</name>
<comment type="caution">
    <text evidence="2">The sequence shown here is derived from an EMBL/GenBank/DDBJ whole genome shotgun (WGS) entry which is preliminary data.</text>
</comment>
<keyword evidence="3" id="KW-1185">Reference proteome</keyword>